<dbReference type="GO" id="GO:0016787">
    <property type="term" value="F:hydrolase activity"/>
    <property type="evidence" value="ECO:0007669"/>
    <property type="project" value="UniProtKB-KW"/>
</dbReference>
<reference evidence="5" key="1">
    <citation type="journal article" date="2021" name="PeerJ">
        <title>Extensive microbial diversity within the chicken gut microbiome revealed by metagenomics and culture.</title>
        <authorList>
            <person name="Gilroy R."/>
            <person name="Ravi A."/>
            <person name="Getino M."/>
            <person name="Pursley I."/>
            <person name="Horton D.L."/>
            <person name="Alikhan N.F."/>
            <person name="Baker D."/>
            <person name="Gharbi K."/>
            <person name="Hall N."/>
            <person name="Watson M."/>
            <person name="Adriaenssens E.M."/>
            <person name="Foster-Nyarko E."/>
            <person name="Jarju S."/>
            <person name="Secka A."/>
            <person name="Antonio M."/>
            <person name="Oren A."/>
            <person name="Chaudhuri R.R."/>
            <person name="La Ragione R."/>
            <person name="Hildebrand F."/>
            <person name="Pallen M.J."/>
        </authorList>
    </citation>
    <scope>NUCLEOTIDE SEQUENCE</scope>
    <source>
        <strain evidence="5">ChiGjej2B2-19336</strain>
    </source>
</reference>
<dbReference type="InterPro" id="IPR051013">
    <property type="entry name" value="MBL_superfamily_lactonases"/>
</dbReference>
<reference evidence="5" key="2">
    <citation type="submission" date="2021-09" db="EMBL/GenBank/DDBJ databases">
        <authorList>
            <person name="Gilroy R."/>
        </authorList>
    </citation>
    <scope>NUCLEOTIDE SEQUENCE</scope>
    <source>
        <strain evidence="5">ChiGjej2B2-19336</strain>
    </source>
</reference>
<protein>
    <recommendedName>
        <fullName evidence="7">MBL fold metallo-hydrolase</fullName>
    </recommendedName>
</protein>
<dbReference type="InterPro" id="IPR036866">
    <property type="entry name" value="RibonucZ/Hydroxyglut_hydro"/>
</dbReference>
<dbReference type="GO" id="GO:0046872">
    <property type="term" value="F:metal ion binding"/>
    <property type="evidence" value="ECO:0007669"/>
    <property type="project" value="UniProtKB-KW"/>
</dbReference>
<dbReference type="EMBL" id="DYZA01000224">
    <property type="protein sequence ID" value="HJD98130.1"/>
    <property type="molecule type" value="Genomic_DNA"/>
</dbReference>
<accession>A0A921AXG5</accession>
<dbReference type="Proteomes" id="UP000698963">
    <property type="component" value="Unassembled WGS sequence"/>
</dbReference>
<evidence type="ECO:0000256" key="3">
    <source>
        <dbReference type="ARBA" id="ARBA00022801"/>
    </source>
</evidence>
<keyword evidence="3" id="KW-0378">Hydrolase</keyword>
<dbReference type="Gene3D" id="3.60.15.10">
    <property type="entry name" value="Ribonuclease Z/Hydroxyacylglutathione hydrolase-like"/>
    <property type="match status" value="1"/>
</dbReference>
<keyword evidence="2" id="KW-0479">Metal-binding</keyword>
<comment type="caution">
    <text evidence="5">The sequence shown here is derived from an EMBL/GenBank/DDBJ whole genome shotgun (WGS) entry which is preliminary data.</text>
</comment>
<evidence type="ECO:0000313" key="5">
    <source>
        <dbReference type="EMBL" id="HJD98130.1"/>
    </source>
</evidence>
<sequence length="171" mass="18387">MSSSPMPMAIMWGGLIRGGRAAFPRAMVLFSDKELAYWFDPGRAKAASAGERKIVDSISDIRRIYGERVRVFASGDDICAELPGVRAVDEAGHTPGHVGLMIEGGGRTFFFWSDLLHAFDAQTADPSVSATFDMDPEAAAIVRAGLLGRASTEGWLVTGSHVPFTRPCVLK</sequence>
<evidence type="ECO:0000256" key="2">
    <source>
        <dbReference type="ARBA" id="ARBA00022723"/>
    </source>
</evidence>
<evidence type="ECO:0000313" key="6">
    <source>
        <dbReference type="Proteomes" id="UP000698963"/>
    </source>
</evidence>
<evidence type="ECO:0000256" key="4">
    <source>
        <dbReference type="ARBA" id="ARBA00022833"/>
    </source>
</evidence>
<dbReference type="RefSeq" id="WP_304123612.1">
    <property type="nucleotide sequence ID" value="NZ_DYZA01000224.1"/>
</dbReference>
<gene>
    <name evidence="5" type="ORF">K8W16_10860</name>
</gene>
<keyword evidence="4" id="KW-0862">Zinc</keyword>
<dbReference type="SUPFAM" id="SSF56281">
    <property type="entry name" value="Metallo-hydrolase/oxidoreductase"/>
    <property type="match status" value="1"/>
</dbReference>
<organism evidence="5 6">
    <name type="scientific">Mailhella massiliensis</name>
    <dbReference type="NCBI Taxonomy" id="1903261"/>
    <lineage>
        <taxon>Bacteria</taxon>
        <taxon>Pseudomonadati</taxon>
        <taxon>Thermodesulfobacteriota</taxon>
        <taxon>Desulfovibrionia</taxon>
        <taxon>Desulfovibrionales</taxon>
        <taxon>Desulfovibrionaceae</taxon>
        <taxon>Mailhella</taxon>
    </lineage>
</organism>
<dbReference type="PANTHER" id="PTHR42978:SF6">
    <property type="entry name" value="QUORUM-QUENCHING LACTONASE YTNP-RELATED"/>
    <property type="match status" value="1"/>
</dbReference>
<proteinExistence type="inferred from homology"/>
<comment type="similarity">
    <text evidence="1">Belongs to the metallo-beta-lactamase superfamily.</text>
</comment>
<evidence type="ECO:0008006" key="7">
    <source>
        <dbReference type="Google" id="ProtNLM"/>
    </source>
</evidence>
<name>A0A921AXG5_9BACT</name>
<dbReference type="AlphaFoldDB" id="A0A921AXG5"/>
<evidence type="ECO:0000256" key="1">
    <source>
        <dbReference type="ARBA" id="ARBA00007749"/>
    </source>
</evidence>
<dbReference type="PANTHER" id="PTHR42978">
    <property type="entry name" value="QUORUM-QUENCHING LACTONASE YTNP-RELATED-RELATED"/>
    <property type="match status" value="1"/>
</dbReference>